<sequence>MEAECLLYVCRCLRLMLTPCLIASVLPGVCISVTNFLFHCYSSSEFSMLSEYLALLFDVINMAGSVEEKQDKEWRTTTCTKLKTLLYKVLNKLVNCPNKEVRIILGRKITLLLEKRHAITVEAEHRFLDVVATLSYDTDKLVQLITMTKMSDLLPVQQKVLLRTFCGYLKMLGKSGLTMFCLCKKQASSLNCDCFWSSSKSQMMLLLQPDNSVVLITPTDNEAVSFYLDAFNLLVLIEDLDLLVDCLNFKRCRQNFRPEELFVVNSILHALMGKRPKVGSQLARSLLPSTLARMVENRSLGKLNVILLLETIKFCALLLKQEIKEHLMSSLYAVLRLTLRDESRRSAMLTLNSIAVALNQANVDELLLSNIGNLSSTLLIQFRFYSLYPELSLTLRALLDRFVDLKHVEPLAPVLQEMLLVLDHGDENPIENLCHLISALTRFCKLCNSDSKANVPIEGEAEDERKDKLPWHLVLVVEIMHRARAWIRSDSIQTRIGFLELIVYCVQALCQCRRTLLPLLHRLWPALLCRLDDSDVICQFAAFKTLVACVENSGTFYSMRMQKEAWPIFDKFFSKLAERSRRAGTSYMQTVHFRFQLHLISAMPKLFNILQVSLEIMESCVSCITVYLDEKQPDLLRESAQKSLNALAEMKDNFPNEE</sequence>
<name>A0A1Y3EBU8_9BILA</name>
<keyword evidence="1" id="KW-0472">Membrane</keyword>
<dbReference type="AlphaFoldDB" id="A0A1Y3EBU8"/>
<evidence type="ECO:0000313" key="4">
    <source>
        <dbReference type="Proteomes" id="UP000243006"/>
    </source>
</evidence>
<dbReference type="InterPro" id="IPR052587">
    <property type="entry name" value="TELO2-interacting_protein_1"/>
</dbReference>
<proteinExistence type="predicted"/>
<dbReference type="Pfam" id="PF24181">
    <property type="entry name" value="TPR_TTI1_C"/>
    <property type="match status" value="1"/>
</dbReference>
<dbReference type="InterPro" id="IPR016024">
    <property type="entry name" value="ARM-type_fold"/>
</dbReference>
<protein>
    <recommendedName>
        <fullName evidence="2">TTI1 C-terminal TPR domain-containing protein</fullName>
    </recommendedName>
</protein>
<keyword evidence="1" id="KW-1133">Transmembrane helix</keyword>
<gene>
    <name evidence="3" type="ORF">D917_00670</name>
</gene>
<dbReference type="PANTHER" id="PTHR18460:SF3">
    <property type="entry name" value="TELO2-INTERACTING PROTEIN 1 HOMOLOG"/>
    <property type="match status" value="1"/>
</dbReference>
<dbReference type="PANTHER" id="PTHR18460">
    <property type="entry name" value="TEL2 INTERACTING PROTEIN 1 TTI1 FAMILY MEMBER"/>
    <property type="match status" value="1"/>
</dbReference>
<accession>A0A1Y3EBU8</accession>
<feature type="transmembrane region" description="Helical" evidence="1">
    <location>
        <begin position="12"/>
        <end position="38"/>
    </location>
</feature>
<keyword evidence="1" id="KW-0812">Transmembrane</keyword>
<evidence type="ECO:0000256" key="1">
    <source>
        <dbReference type="SAM" id="Phobius"/>
    </source>
</evidence>
<feature type="domain" description="TTI1 C-terminal TPR" evidence="2">
    <location>
        <begin position="456"/>
        <end position="652"/>
    </location>
</feature>
<dbReference type="EMBL" id="LVZM01022616">
    <property type="protein sequence ID" value="OUC40608.1"/>
    <property type="molecule type" value="Genomic_DNA"/>
</dbReference>
<dbReference type="Proteomes" id="UP000243006">
    <property type="component" value="Unassembled WGS sequence"/>
</dbReference>
<comment type="caution">
    <text evidence="3">The sequence shown here is derived from an EMBL/GenBank/DDBJ whole genome shotgun (WGS) entry which is preliminary data.</text>
</comment>
<reference evidence="3 4" key="1">
    <citation type="submission" date="2015-04" db="EMBL/GenBank/DDBJ databases">
        <title>Draft genome of the roundworm Trichinella nativa.</title>
        <authorList>
            <person name="Mitreva M."/>
        </authorList>
    </citation>
    <scope>NUCLEOTIDE SEQUENCE [LARGE SCALE GENOMIC DNA]</scope>
    <source>
        <strain evidence="3 4">ISS45</strain>
    </source>
</reference>
<evidence type="ECO:0000259" key="2">
    <source>
        <dbReference type="Pfam" id="PF24181"/>
    </source>
</evidence>
<dbReference type="InterPro" id="IPR057567">
    <property type="entry name" value="TPR_TTI1_C"/>
</dbReference>
<dbReference type="SUPFAM" id="SSF48371">
    <property type="entry name" value="ARM repeat"/>
    <property type="match status" value="1"/>
</dbReference>
<organism evidence="3 4">
    <name type="scientific">Trichinella nativa</name>
    <dbReference type="NCBI Taxonomy" id="6335"/>
    <lineage>
        <taxon>Eukaryota</taxon>
        <taxon>Metazoa</taxon>
        <taxon>Ecdysozoa</taxon>
        <taxon>Nematoda</taxon>
        <taxon>Enoplea</taxon>
        <taxon>Dorylaimia</taxon>
        <taxon>Trichinellida</taxon>
        <taxon>Trichinellidae</taxon>
        <taxon>Trichinella</taxon>
    </lineage>
</organism>
<evidence type="ECO:0000313" key="3">
    <source>
        <dbReference type="EMBL" id="OUC40608.1"/>
    </source>
</evidence>
<dbReference type="GO" id="GO:0005737">
    <property type="term" value="C:cytoplasm"/>
    <property type="evidence" value="ECO:0007669"/>
    <property type="project" value="TreeGrafter"/>
</dbReference>